<dbReference type="RefSeq" id="WP_280577172.1">
    <property type="nucleotide sequence ID" value="NZ_JARXRO010000011.1"/>
</dbReference>
<feature type="chain" id="PRO_5047531288" evidence="12">
    <location>
        <begin position="24"/>
        <end position="743"/>
    </location>
</feature>
<feature type="domain" description="GspD-like N0" evidence="15">
    <location>
        <begin position="94"/>
        <end position="163"/>
    </location>
</feature>
<dbReference type="PANTHER" id="PTHR30332:SF25">
    <property type="entry name" value="SECRETIN XPSD"/>
    <property type="match status" value="1"/>
</dbReference>
<evidence type="ECO:0000256" key="10">
    <source>
        <dbReference type="RuleBase" id="RU004004"/>
    </source>
</evidence>
<comment type="subcellular location">
    <subcellularLocation>
        <location evidence="1 10">Cell outer membrane</location>
    </subcellularLocation>
</comment>
<dbReference type="NCBIfam" id="TIGR02517">
    <property type="entry name" value="type_II_gspD"/>
    <property type="match status" value="1"/>
</dbReference>
<keyword evidence="4" id="KW-1134">Transmembrane beta strand</keyword>
<dbReference type="InterPro" id="IPR005644">
    <property type="entry name" value="NolW-like"/>
</dbReference>
<dbReference type="PROSITE" id="PS51257">
    <property type="entry name" value="PROKAR_LIPOPROTEIN"/>
    <property type="match status" value="1"/>
</dbReference>
<feature type="domain" description="NolW-like" evidence="14">
    <location>
        <begin position="190"/>
        <end position="249"/>
    </location>
</feature>
<keyword evidence="17" id="KW-1185">Reference proteome</keyword>
<sequence length="743" mass="77835">MTFRTSSRSALAAFLSIVLAACASMPPPTLSRGQQRPPVPAGTAAGDAIQAEPLEDDEGPRAQIRRGTGQVINQGAAAAPPPNLGGSSGEASFNFEGEPLHAVVKAILGDMLGQNYTIAPGVQGTVTLATPRTVSPAQAYMLLERALADNNARMVYSGGMYQIVPGDTALPSGNVAPRTGGAMAARGFEVRVVPLRFISATEMEKVLKPYARPNAIVAVDNGRNTITVSGSRVELENYLRTIEIFDVDWLSGMSVGVFPLQTGKATRVVADLEKVFGEQSKSPVAGMFRFMPLEGANAVLVITPQPDYLDDIQDWLERIDSAGAGARLYSYELKYIKARDLAQRLSEVFGGSSGRGGGNDTGGSLMPGLSPATIGSGGGPFGDDGKVGGGDSMGDMGSFDDAGGGGSGGGLGGGGSLSLNPDRGGASGVTLEVEGDRVGVSALDETNALLVRTTPSAWKSIREVVERLDVMPLQVHIEAQIAEVVLEGDLRYGVNWFFERAVTDAGLPSAEGRTTWSAIAGNVTGSTTGSVGSGLSWTFLGRNAAAIISALDEVTDLRVLQSPSIMTRNNAEATLNVGSRIPISTVSVNPILGSDNSFTSVQYLETGTILNVRPRVTSDGMVFLDIVQEVSTPGDQATADENGNVRIDTRKMKTEAAVRSGDTVMLAGLIRDQVGRGSAGFPGLSRIPVLGGLFGRQTSSTARTEVIILLTPTIIRDVNEARTLTDEYSRRFRAMEPLHRAND</sequence>
<feature type="compositionally biased region" description="Gly residues" evidence="11">
    <location>
        <begin position="375"/>
        <end position="392"/>
    </location>
</feature>
<dbReference type="Pfam" id="PF21305">
    <property type="entry name" value="type_II_gspD_N0"/>
    <property type="match status" value="1"/>
</dbReference>
<organism evidence="16 17">
    <name type="scientific">Luteimonas kalidii</name>
    <dbReference type="NCBI Taxonomy" id="3042025"/>
    <lineage>
        <taxon>Bacteria</taxon>
        <taxon>Pseudomonadati</taxon>
        <taxon>Pseudomonadota</taxon>
        <taxon>Gammaproteobacteria</taxon>
        <taxon>Lysobacterales</taxon>
        <taxon>Lysobacteraceae</taxon>
        <taxon>Luteimonas</taxon>
    </lineage>
</organism>
<reference evidence="16 17" key="1">
    <citation type="submission" date="2023-04" db="EMBL/GenBank/DDBJ databases">
        <title>Luteimonas sp. M1R5S59.</title>
        <authorList>
            <person name="Sun J.-Q."/>
        </authorList>
    </citation>
    <scope>NUCLEOTIDE SEQUENCE [LARGE SCALE GENOMIC DNA]</scope>
    <source>
        <strain evidence="16 17">M1R5S59</strain>
    </source>
</reference>
<comment type="similarity">
    <text evidence="2">Belongs to the bacterial secretin family. GSP D subfamily.</text>
</comment>
<evidence type="ECO:0000256" key="6">
    <source>
        <dbReference type="ARBA" id="ARBA00022729"/>
    </source>
</evidence>
<keyword evidence="8" id="KW-0472">Membrane</keyword>
<evidence type="ECO:0000259" key="13">
    <source>
        <dbReference type="Pfam" id="PF00263"/>
    </source>
</evidence>
<evidence type="ECO:0000256" key="11">
    <source>
        <dbReference type="SAM" id="MobiDB-lite"/>
    </source>
</evidence>
<comment type="caution">
    <text evidence="16">The sequence shown here is derived from an EMBL/GenBank/DDBJ whole genome shotgun (WGS) entry which is preliminary data.</text>
</comment>
<keyword evidence="3 10" id="KW-0813">Transport</keyword>
<keyword evidence="9" id="KW-0998">Cell outer membrane</keyword>
<keyword evidence="6 12" id="KW-0732">Signal</keyword>
<feature type="domain" description="NolW-like" evidence="14">
    <location>
        <begin position="331"/>
        <end position="473"/>
    </location>
</feature>
<evidence type="ECO:0000256" key="7">
    <source>
        <dbReference type="ARBA" id="ARBA00022927"/>
    </source>
</evidence>
<evidence type="ECO:0000313" key="16">
    <source>
        <dbReference type="EMBL" id="MDH5832989.1"/>
    </source>
</evidence>
<dbReference type="InterPro" id="IPR004846">
    <property type="entry name" value="T2SS/T3SS_dom"/>
</dbReference>
<dbReference type="Proteomes" id="UP001156873">
    <property type="component" value="Unassembled WGS sequence"/>
</dbReference>
<name>A0ABT6JQM5_9GAMM</name>
<feature type="compositionally biased region" description="Gly residues" evidence="11">
    <location>
        <begin position="402"/>
        <end position="416"/>
    </location>
</feature>
<gene>
    <name evidence="16" type="primary">gspD</name>
    <name evidence="16" type="ORF">QFW81_03470</name>
</gene>
<evidence type="ECO:0000256" key="4">
    <source>
        <dbReference type="ARBA" id="ARBA00022452"/>
    </source>
</evidence>
<evidence type="ECO:0000256" key="9">
    <source>
        <dbReference type="ARBA" id="ARBA00023237"/>
    </source>
</evidence>
<dbReference type="InterPro" id="IPR049371">
    <property type="entry name" value="GspD-like_N0"/>
</dbReference>
<dbReference type="InterPro" id="IPR050810">
    <property type="entry name" value="Bact_Secretion_Sys_Channel"/>
</dbReference>
<feature type="domain" description="NolW-like" evidence="14">
    <location>
        <begin position="256"/>
        <end position="324"/>
    </location>
</feature>
<dbReference type="Pfam" id="PF03958">
    <property type="entry name" value="Secretin_N"/>
    <property type="match status" value="3"/>
</dbReference>
<dbReference type="InterPro" id="IPR013356">
    <property type="entry name" value="T2SS_GspD"/>
</dbReference>
<proteinExistence type="inferred from homology"/>
<dbReference type="PANTHER" id="PTHR30332">
    <property type="entry name" value="PROBABLE GENERAL SECRETION PATHWAY PROTEIN D"/>
    <property type="match status" value="1"/>
</dbReference>
<evidence type="ECO:0000259" key="14">
    <source>
        <dbReference type="Pfam" id="PF03958"/>
    </source>
</evidence>
<evidence type="ECO:0000256" key="8">
    <source>
        <dbReference type="ARBA" id="ARBA00023136"/>
    </source>
</evidence>
<evidence type="ECO:0000256" key="5">
    <source>
        <dbReference type="ARBA" id="ARBA00022692"/>
    </source>
</evidence>
<dbReference type="InterPro" id="IPR038591">
    <property type="entry name" value="NolW-like_sf"/>
</dbReference>
<feature type="compositionally biased region" description="Gly residues" evidence="11">
    <location>
        <begin position="351"/>
        <end position="361"/>
    </location>
</feature>
<evidence type="ECO:0000256" key="2">
    <source>
        <dbReference type="ARBA" id="ARBA00006980"/>
    </source>
</evidence>
<keyword evidence="7" id="KW-0653">Protein transport</keyword>
<feature type="region of interest" description="Disordered" evidence="11">
    <location>
        <begin position="349"/>
        <end position="427"/>
    </location>
</feature>
<keyword evidence="5" id="KW-0812">Transmembrane</keyword>
<dbReference type="InterPro" id="IPR001775">
    <property type="entry name" value="GspD/PilQ"/>
</dbReference>
<evidence type="ECO:0000256" key="3">
    <source>
        <dbReference type="ARBA" id="ARBA00022448"/>
    </source>
</evidence>
<dbReference type="EMBL" id="JARXRO010000011">
    <property type="protein sequence ID" value="MDH5832989.1"/>
    <property type="molecule type" value="Genomic_DNA"/>
</dbReference>
<evidence type="ECO:0000313" key="17">
    <source>
        <dbReference type="Proteomes" id="UP001156873"/>
    </source>
</evidence>
<protein>
    <submittedName>
        <fullName evidence="16">Type II secretion system secretin GspD</fullName>
    </submittedName>
</protein>
<dbReference type="Pfam" id="PF00263">
    <property type="entry name" value="Secretin"/>
    <property type="match status" value="1"/>
</dbReference>
<evidence type="ECO:0000259" key="15">
    <source>
        <dbReference type="Pfam" id="PF21305"/>
    </source>
</evidence>
<dbReference type="PRINTS" id="PR00811">
    <property type="entry name" value="BCTERIALGSPD"/>
</dbReference>
<feature type="signal peptide" evidence="12">
    <location>
        <begin position="1"/>
        <end position="23"/>
    </location>
</feature>
<feature type="domain" description="Type II/III secretion system secretin-like" evidence="13">
    <location>
        <begin position="550"/>
        <end position="716"/>
    </location>
</feature>
<evidence type="ECO:0000256" key="12">
    <source>
        <dbReference type="SAM" id="SignalP"/>
    </source>
</evidence>
<evidence type="ECO:0000256" key="1">
    <source>
        <dbReference type="ARBA" id="ARBA00004442"/>
    </source>
</evidence>
<dbReference type="Gene3D" id="3.30.1370.120">
    <property type="match status" value="3"/>
</dbReference>
<accession>A0ABT6JQM5</accession>